<organism evidence="6 7">
    <name type="scientific">Candidatus Thiodiazotropha taylori</name>
    <dbReference type="NCBI Taxonomy" id="2792791"/>
    <lineage>
        <taxon>Bacteria</taxon>
        <taxon>Pseudomonadati</taxon>
        <taxon>Pseudomonadota</taxon>
        <taxon>Gammaproteobacteria</taxon>
        <taxon>Chromatiales</taxon>
        <taxon>Sedimenticolaceae</taxon>
        <taxon>Candidatus Thiodiazotropha</taxon>
    </lineage>
</organism>
<dbReference type="PANTHER" id="PTHR44591:SF23">
    <property type="entry name" value="CHEY SUBFAMILY"/>
    <property type="match status" value="1"/>
</dbReference>
<name>A0A944MD08_9GAMM</name>
<dbReference type="SMART" id="SM00448">
    <property type="entry name" value="REC"/>
    <property type="match status" value="1"/>
</dbReference>
<evidence type="ECO:0000256" key="2">
    <source>
        <dbReference type="PROSITE-ProRule" id="PRU00169"/>
    </source>
</evidence>
<keyword evidence="1" id="KW-0597">Phosphoprotein</keyword>
<feature type="region of interest" description="Disordered" evidence="3">
    <location>
        <begin position="184"/>
        <end position="204"/>
    </location>
</feature>
<keyword evidence="4" id="KW-1133">Transmembrane helix</keyword>
<dbReference type="InterPro" id="IPR011006">
    <property type="entry name" value="CheY-like_superfamily"/>
</dbReference>
<dbReference type="EMBL" id="JAHHGM010000028">
    <property type="protein sequence ID" value="MBT2991147.1"/>
    <property type="molecule type" value="Genomic_DNA"/>
</dbReference>
<feature type="domain" description="Response regulatory" evidence="5">
    <location>
        <begin position="368"/>
        <end position="485"/>
    </location>
</feature>
<dbReference type="SUPFAM" id="SSF47226">
    <property type="entry name" value="Histidine-containing phosphotransfer domain, HPT domain"/>
    <property type="match status" value="1"/>
</dbReference>
<evidence type="ECO:0000256" key="3">
    <source>
        <dbReference type="SAM" id="MobiDB-lite"/>
    </source>
</evidence>
<dbReference type="InterPro" id="IPR036641">
    <property type="entry name" value="HPT_dom_sf"/>
</dbReference>
<dbReference type="PANTHER" id="PTHR44591">
    <property type="entry name" value="STRESS RESPONSE REGULATOR PROTEIN 1"/>
    <property type="match status" value="1"/>
</dbReference>
<evidence type="ECO:0000256" key="1">
    <source>
        <dbReference type="ARBA" id="ARBA00022553"/>
    </source>
</evidence>
<keyword evidence="4" id="KW-0472">Membrane</keyword>
<dbReference type="Proteomes" id="UP000770889">
    <property type="component" value="Unassembled WGS sequence"/>
</dbReference>
<evidence type="ECO:0000256" key="4">
    <source>
        <dbReference type="SAM" id="Phobius"/>
    </source>
</evidence>
<dbReference type="GO" id="GO:0000160">
    <property type="term" value="P:phosphorelay signal transduction system"/>
    <property type="evidence" value="ECO:0007669"/>
    <property type="project" value="InterPro"/>
</dbReference>
<dbReference type="PROSITE" id="PS50110">
    <property type="entry name" value="RESPONSE_REGULATORY"/>
    <property type="match status" value="1"/>
</dbReference>
<feature type="transmembrane region" description="Helical" evidence="4">
    <location>
        <begin position="20"/>
        <end position="39"/>
    </location>
</feature>
<comment type="caution">
    <text evidence="6">The sequence shown here is derived from an EMBL/GenBank/DDBJ whole genome shotgun (WGS) entry which is preliminary data.</text>
</comment>
<proteinExistence type="predicted"/>
<dbReference type="CDD" id="cd00156">
    <property type="entry name" value="REC"/>
    <property type="match status" value="1"/>
</dbReference>
<gene>
    <name evidence="6" type="ORF">KME65_19475</name>
</gene>
<dbReference type="InterPro" id="IPR050595">
    <property type="entry name" value="Bact_response_regulator"/>
</dbReference>
<dbReference type="AlphaFoldDB" id="A0A944MD08"/>
<sequence length="636" mass="70995">MKLFSEQHRPAAKDSASADHRYHTTAFIVSCVVVCCLAGEFLWQAPSADQLATLTLAAYYALIRLIQLITLGRSYHRPLLLHGPLLVFDQIYLAALAMSGLSVYVVVPLSGLLLYMTRSLGVHHLIIAIPAAFVSILLSLASFSSLQLEWHAAVAAALVVVIGASLNSTLPLLMTGFRKQALSNDDTTQDEELQNPGHSPRQEDHFVTPVAEAGGLRILIISNNDERLALLSDHLNDWGYDYTISKNCVQAFRHMLSRSQVDRFVSYTTLIVDQHGLDLDPLSLAQLIQDEEKLDGLRLICYKSPSAVHSSSQQLIQAGYTTLLDSALNKAQLFDALHGKQQQFPDSVNIVSLSEHRANKHSRAKKGIILLADAASSERTALSKLLIQAGYQVRMADDGDQTLDALDEQPIDLAVVNIKLSIMSGTQVLKLHRFTTPYKQWVPFVFLSDENNAETLRLCRSIGVQACLFKPVAAKDLLELIPTLLTHHRSTTRATKYKPNPSVESNVTRFQHANLLDHMTLLRLERLDSGIAFINDLYKIFEAEGAFILRTLRQAVERKQFGQFIDQAQILLDSAGQLGAFALYDLSRQATKLRAHEFEYRGQEVFEELERTFNLTLQAYTHYLSQRAAALQRDRN</sequence>
<feature type="transmembrane region" description="Helical" evidence="4">
    <location>
        <begin position="91"/>
        <end position="115"/>
    </location>
</feature>
<dbReference type="InterPro" id="IPR001789">
    <property type="entry name" value="Sig_transdc_resp-reg_receiver"/>
</dbReference>
<evidence type="ECO:0000313" key="7">
    <source>
        <dbReference type="Proteomes" id="UP000770889"/>
    </source>
</evidence>
<evidence type="ECO:0000259" key="5">
    <source>
        <dbReference type="PROSITE" id="PS50110"/>
    </source>
</evidence>
<dbReference type="SUPFAM" id="SSF52172">
    <property type="entry name" value="CheY-like"/>
    <property type="match status" value="2"/>
</dbReference>
<feature type="transmembrane region" description="Helical" evidence="4">
    <location>
        <begin position="122"/>
        <end position="144"/>
    </location>
</feature>
<accession>A0A944MD08</accession>
<feature type="transmembrane region" description="Helical" evidence="4">
    <location>
        <begin position="150"/>
        <end position="173"/>
    </location>
</feature>
<dbReference type="Pfam" id="PF00072">
    <property type="entry name" value="Response_reg"/>
    <property type="match status" value="1"/>
</dbReference>
<feature type="transmembrane region" description="Helical" evidence="4">
    <location>
        <begin position="51"/>
        <end position="71"/>
    </location>
</feature>
<keyword evidence="4" id="KW-0812">Transmembrane</keyword>
<dbReference type="Gene3D" id="1.20.120.160">
    <property type="entry name" value="HPT domain"/>
    <property type="match status" value="1"/>
</dbReference>
<protein>
    <submittedName>
        <fullName evidence="6">Response regulator</fullName>
    </submittedName>
</protein>
<evidence type="ECO:0000313" key="6">
    <source>
        <dbReference type="EMBL" id="MBT2991147.1"/>
    </source>
</evidence>
<comment type="caution">
    <text evidence="2">Lacks conserved residue(s) required for the propagation of feature annotation.</text>
</comment>
<reference evidence="6 7" key="1">
    <citation type="submission" date="2021-05" db="EMBL/GenBank/DDBJ databases">
        <title>Genetic and Functional Diversity in Clade A Lucinid endosymbionts from the Bahamas.</title>
        <authorList>
            <person name="Giani N.M."/>
            <person name="Engel A.S."/>
            <person name="Campbell B.J."/>
        </authorList>
    </citation>
    <scope>NUCLEOTIDE SEQUENCE [LARGE SCALE GENOMIC DNA]</scope>
    <source>
        <strain evidence="6">LUC16012Gg_MoonRockCtena</strain>
    </source>
</reference>
<dbReference type="Gene3D" id="3.40.50.2300">
    <property type="match status" value="1"/>
</dbReference>